<accession>A0ABV0SQR9</accession>
<protein>
    <submittedName>
        <fullName evidence="1">Uncharacterized protein</fullName>
    </submittedName>
</protein>
<organism evidence="1 2">
    <name type="scientific">Ilyodon furcidens</name>
    <name type="common">goldbreast splitfin</name>
    <dbReference type="NCBI Taxonomy" id="33524"/>
    <lineage>
        <taxon>Eukaryota</taxon>
        <taxon>Metazoa</taxon>
        <taxon>Chordata</taxon>
        <taxon>Craniata</taxon>
        <taxon>Vertebrata</taxon>
        <taxon>Euteleostomi</taxon>
        <taxon>Actinopterygii</taxon>
        <taxon>Neopterygii</taxon>
        <taxon>Teleostei</taxon>
        <taxon>Neoteleostei</taxon>
        <taxon>Acanthomorphata</taxon>
        <taxon>Ovalentaria</taxon>
        <taxon>Atherinomorphae</taxon>
        <taxon>Cyprinodontiformes</taxon>
        <taxon>Goodeidae</taxon>
        <taxon>Ilyodon</taxon>
    </lineage>
</organism>
<gene>
    <name evidence="1" type="ORF">ILYODFUR_018433</name>
</gene>
<proteinExistence type="predicted"/>
<comment type="caution">
    <text evidence="1">The sequence shown here is derived from an EMBL/GenBank/DDBJ whole genome shotgun (WGS) entry which is preliminary data.</text>
</comment>
<dbReference type="Proteomes" id="UP001482620">
    <property type="component" value="Unassembled WGS sequence"/>
</dbReference>
<sequence length="107" mass="11761">MILEGMFVVQGLNAPGRVSHGKQALWMGSDTFMRTNTTRHMMSPGMAEPGCHPGARLGVGTHYRAPGYLSWDLASPRPNKRREVIPQWAHHLQGEPCGTVLRGLGSR</sequence>
<name>A0ABV0SQR9_9TELE</name>
<dbReference type="EMBL" id="JAHRIQ010001790">
    <property type="protein sequence ID" value="MEQ2221707.1"/>
    <property type="molecule type" value="Genomic_DNA"/>
</dbReference>
<keyword evidence="2" id="KW-1185">Reference proteome</keyword>
<evidence type="ECO:0000313" key="2">
    <source>
        <dbReference type="Proteomes" id="UP001482620"/>
    </source>
</evidence>
<evidence type="ECO:0000313" key="1">
    <source>
        <dbReference type="EMBL" id="MEQ2221707.1"/>
    </source>
</evidence>
<reference evidence="1 2" key="1">
    <citation type="submission" date="2021-06" db="EMBL/GenBank/DDBJ databases">
        <authorList>
            <person name="Palmer J.M."/>
        </authorList>
    </citation>
    <scope>NUCLEOTIDE SEQUENCE [LARGE SCALE GENOMIC DNA]</scope>
    <source>
        <strain evidence="2">if_2019</strain>
        <tissue evidence="1">Muscle</tissue>
    </source>
</reference>